<dbReference type="PANTHER" id="PTHR24339:SF67">
    <property type="entry name" value="GNOT1 HOMEODOMAIN PROTEIN-RELATED"/>
    <property type="match status" value="1"/>
</dbReference>
<feature type="compositionally biased region" description="Basic and acidic residues" evidence="7">
    <location>
        <begin position="193"/>
        <end position="211"/>
    </location>
</feature>
<keyword evidence="4 5" id="KW-0539">Nucleus</keyword>
<evidence type="ECO:0000313" key="9">
    <source>
        <dbReference type="EnsemblMetazoa" id="ADIR002478-PA"/>
    </source>
</evidence>
<dbReference type="Proteomes" id="UP000075884">
    <property type="component" value="Unassembled WGS sequence"/>
</dbReference>
<feature type="compositionally biased region" description="Basic residues" evidence="7">
    <location>
        <begin position="430"/>
        <end position="458"/>
    </location>
</feature>
<feature type="DNA-binding region" description="Homeobox" evidence="5">
    <location>
        <begin position="545"/>
        <end position="604"/>
    </location>
</feature>
<dbReference type="Pfam" id="PF00046">
    <property type="entry name" value="Homeodomain"/>
    <property type="match status" value="1"/>
</dbReference>
<evidence type="ECO:0000256" key="4">
    <source>
        <dbReference type="ARBA" id="ARBA00023242"/>
    </source>
</evidence>
<name>A0A182N4B3_9DIPT</name>
<evidence type="ECO:0000256" key="1">
    <source>
        <dbReference type="ARBA" id="ARBA00004123"/>
    </source>
</evidence>
<feature type="domain" description="Homeobox" evidence="8">
    <location>
        <begin position="543"/>
        <end position="603"/>
    </location>
</feature>
<reference evidence="10" key="1">
    <citation type="submission" date="2013-03" db="EMBL/GenBank/DDBJ databases">
        <title>The Genome Sequence of Anopheles dirus WRAIR2.</title>
        <authorList>
            <consortium name="The Broad Institute Genomics Platform"/>
            <person name="Neafsey D.E."/>
            <person name="Walton C."/>
            <person name="Walker B."/>
            <person name="Young S.K."/>
            <person name="Zeng Q."/>
            <person name="Gargeya S."/>
            <person name="Fitzgerald M."/>
            <person name="Haas B."/>
            <person name="Abouelleil A."/>
            <person name="Allen A.W."/>
            <person name="Alvarado L."/>
            <person name="Arachchi H.M."/>
            <person name="Berlin A.M."/>
            <person name="Chapman S.B."/>
            <person name="Gainer-Dewar J."/>
            <person name="Goldberg J."/>
            <person name="Griggs A."/>
            <person name="Gujja S."/>
            <person name="Hansen M."/>
            <person name="Howarth C."/>
            <person name="Imamovic A."/>
            <person name="Ireland A."/>
            <person name="Larimer J."/>
            <person name="McCowan C."/>
            <person name="Murphy C."/>
            <person name="Pearson M."/>
            <person name="Poon T.W."/>
            <person name="Priest M."/>
            <person name="Roberts A."/>
            <person name="Saif S."/>
            <person name="Shea T."/>
            <person name="Sisk P."/>
            <person name="Sykes S."/>
            <person name="Wortman J."/>
            <person name="Nusbaum C."/>
            <person name="Birren B."/>
        </authorList>
    </citation>
    <scope>NUCLEOTIDE SEQUENCE [LARGE SCALE GENOMIC DNA]</scope>
    <source>
        <strain evidence="10">WRAIR2</strain>
    </source>
</reference>
<proteinExistence type="predicted"/>
<evidence type="ECO:0000256" key="7">
    <source>
        <dbReference type="SAM" id="MobiDB-lite"/>
    </source>
</evidence>
<dbReference type="VEuPathDB" id="VectorBase:ADIR002478"/>
<sequence>MDWTIERPVFRMIHHQPTKYHHANPLTHFLNLHTSHATAAAAAALALATDGLSHGHHAHPHHQPVLGASAGGHHVQAATCPSTPHQQMQTSHEQHRTMDGAKNSPDRTRLRARYSQGARTDDEEEQDENSNDKSFLQVLGGQEFKSEAFDSTVETCPGEGSESEHNIDIDVDDPDDPRTEDGQTSQEDDIEPIEARSDRLKNSPIDRERSRANRTGSTSDEREDNEVERIVIDGASEQKESHGSDPTGNRRPCTGSPCNDTSTAVLDTDGFVGKSFTIAAILGLRKKQDQAAAAAAAVAAANEYNEGVMNLSTGAGFQQQQQQHQQRVAAAAVAAAAMGRLPLVMAAAAAGMEARDRADSVDSVEACSAPVAYGGQQPPTGTGPLTALQNLHQLPGLHGAVGGNFSAFHPSGGGGGAGGGNGTNPAHPGQQHHLHHPHQPHHHHHHQHHHSHHQHHPHQVSPHFGAHQFHHHQGQAQQMSHQQQHPPQQQQHQHLQHHVAHQQQLPTGHHIALGPHHHGQNHNREKFKELGKKTSLSSSAASLKSKRVRTIFTPEQLERLEAEFERQQYMVGPERLYLAHTLQLTEAQVKVWFQNRRIKWRKHHLEITQQRLALIRQRQIASGVPIPAGEPQPHLGQQQQQQQQQGGMSGGRLMNAIDSPELTICTDSMDARSVSDGDD</sequence>
<dbReference type="STRING" id="7168.A0A182N4B3"/>
<evidence type="ECO:0000313" key="10">
    <source>
        <dbReference type="Proteomes" id="UP000075884"/>
    </source>
</evidence>
<dbReference type="GO" id="GO:0000981">
    <property type="term" value="F:DNA-binding transcription factor activity, RNA polymerase II-specific"/>
    <property type="evidence" value="ECO:0007669"/>
    <property type="project" value="InterPro"/>
</dbReference>
<protein>
    <recommendedName>
        <fullName evidence="8">Homeobox domain-containing protein</fullName>
    </recommendedName>
</protein>
<feature type="compositionally biased region" description="Basic and acidic residues" evidence="7">
    <location>
        <begin position="92"/>
        <end position="109"/>
    </location>
</feature>
<keyword evidence="10" id="KW-1185">Reference proteome</keyword>
<dbReference type="GO" id="GO:0000978">
    <property type="term" value="F:RNA polymerase II cis-regulatory region sequence-specific DNA binding"/>
    <property type="evidence" value="ECO:0007669"/>
    <property type="project" value="TreeGrafter"/>
</dbReference>
<dbReference type="EnsemblMetazoa" id="ADIR002478-RA">
    <property type="protein sequence ID" value="ADIR002478-PA"/>
    <property type="gene ID" value="ADIR002478"/>
</dbReference>
<comment type="subcellular location">
    <subcellularLocation>
        <location evidence="1 5 6">Nucleus</location>
    </subcellularLocation>
</comment>
<feature type="compositionally biased region" description="Polar residues" evidence="7">
    <location>
        <begin position="79"/>
        <end position="91"/>
    </location>
</feature>
<dbReference type="AlphaFoldDB" id="A0A182N4B3"/>
<feature type="compositionally biased region" description="Basic and acidic residues" evidence="7">
    <location>
        <begin position="669"/>
        <end position="679"/>
    </location>
</feature>
<dbReference type="CDD" id="cd00086">
    <property type="entry name" value="homeodomain"/>
    <property type="match status" value="1"/>
</dbReference>
<evidence type="ECO:0000256" key="3">
    <source>
        <dbReference type="ARBA" id="ARBA00023155"/>
    </source>
</evidence>
<accession>A0A182N4B3</accession>
<feature type="region of interest" description="Disordered" evidence="7">
    <location>
        <begin position="402"/>
        <end position="538"/>
    </location>
</feature>
<feature type="compositionally biased region" description="Low complexity" evidence="7">
    <location>
        <begin position="636"/>
        <end position="646"/>
    </location>
</feature>
<dbReference type="InterPro" id="IPR050877">
    <property type="entry name" value="EMX-VAX-Noto_Homeobox_TFs"/>
</dbReference>
<organism evidence="9 10">
    <name type="scientific">Anopheles dirus</name>
    <dbReference type="NCBI Taxonomy" id="7168"/>
    <lineage>
        <taxon>Eukaryota</taxon>
        <taxon>Metazoa</taxon>
        <taxon>Ecdysozoa</taxon>
        <taxon>Arthropoda</taxon>
        <taxon>Hexapoda</taxon>
        <taxon>Insecta</taxon>
        <taxon>Pterygota</taxon>
        <taxon>Neoptera</taxon>
        <taxon>Endopterygota</taxon>
        <taxon>Diptera</taxon>
        <taxon>Nematocera</taxon>
        <taxon>Culicoidea</taxon>
        <taxon>Culicidae</taxon>
        <taxon>Anophelinae</taxon>
        <taxon>Anopheles</taxon>
    </lineage>
</organism>
<feature type="region of interest" description="Disordered" evidence="7">
    <location>
        <begin position="53"/>
        <end position="132"/>
    </location>
</feature>
<evidence type="ECO:0000259" key="8">
    <source>
        <dbReference type="PROSITE" id="PS50071"/>
    </source>
</evidence>
<feature type="compositionally biased region" description="Gly residues" evidence="7">
    <location>
        <begin position="411"/>
        <end position="422"/>
    </location>
</feature>
<keyword evidence="2 5" id="KW-0238">DNA-binding</keyword>
<dbReference type="PROSITE" id="PS50071">
    <property type="entry name" value="HOMEOBOX_2"/>
    <property type="match status" value="1"/>
</dbReference>
<feature type="compositionally biased region" description="Basic and acidic residues" evidence="7">
    <location>
        <begin position="227"/>
        <end position="243"/>
    </location>
</feature>
<dbReference type="PROSITE" id="PS00027">
    <property type="entry name" value="HOMEOBOX_1"/>
    <property type="match status" value="1"/>
</dbReference>
<feature type="region of interest" description="Disordered" evidence="7">
    <location>
        <begin position="149"/>
        <end position="256"/>
    </location>
</feature>
<dbReference type="InterPro" id="IPR001356">
    <property type="entry name" value="HD"/>
</dbReference>
<dbReference type="InterPro" id="IPR017970">
    <property type="entry name" value="Homeobox_CS"/>
</dbReference>
<evidence type="ECO:0000256" key="2">
    <source>
        <dbReference type="ARBA" id="ARBA00023125"/>
    </source>
</evidence>
<dbReference type="GO" id="GO:0030182">
    <property type="term" value="P:neuron differentiation"/>
    <property type="evidence" value="ECO:0007669"/>
    <property type="project" value="TreeGrafter"/>
</dbReference>
<dbReference type="InterPro" id="IPR009057">
    <property type="entry name" value="Homeodomain-like_sf"/>
</dbReference>
<dbReference type="GO" id="GO:0005634">
    <property type="term" value="C:nucleus"/>
    <property type="evidence" value="ECO:0007669"/>
    <property type="project" value="UniProtKB-SubCell"/>
</dbReference>
<dbReference type="GO" id="GO:0007417">
    <property type="term" value="P:central nervous system development"/>
    <property type="evidence" value="ECO:0007669"/>
    <property type="project" value="TreeGrafter"/>
</dbReference>
<dbReference type="SUPFAM" id="SSF46689">
    <property type="entry name" value="Homeodomain-like"/>
    <property type="match status" value="1"/>
</dbReference>
<dbReference type="SMART" id="SM00389">
    <property type="entry name" value="HOX"/>
    <property type="match status" value="1"/>
</dbReference>
<feature type="region of interest" description="Disordered" evidence="7">
    <location>
        <begin position="624"/>
        <end position="679"/>
    </location>
</feature>
<dbReference type="FunFam" id="1.10.10.60:FF:000378">
    <property type="entry name" value="Notochord homeobox"/>
    <property type="match status" value="1"/>
</dbReference>
<feature type="compositionally biased region" description="Low complexity" evidence="7">
    <location>
        <begin position="474"/>
        <end position="493"/>
    </location>
</feature>
<dbReference type="Gene3D" id="1.10.10.60">
    <property type="entry name" value="Homeodomain-like"/>
    <property type="match status" value="1"/>
</dbReference>
<keyword evidence="3 5" id="KW-0371">Homeobox</keyword>
<evidence type="ECO:0000256" key="6">
    <source>
        <dbReference type="RuleBase" id="RU000682"/>
    </source>
</evidence>
<feature type="compositionally biased region" description="Basic and acidic residues" evidence="7">
    <location>
        <begin position="522"/>
        <end position="532"/>
    </location>
</feature>
<reference evidence="9" key="2">
    <citation type="submission" date="2020-05" db="UniProtKB">
        <authorList>
            <consortium name="EnsemblMetazoa"/>
        </authorList>
    </citation>
    <scope>IDENTIFICATION</scope>
    <source>
        <strain evidence="9">WRAIR2</strain>
    </source>
</reference>
<dbReference type="PANTHER" id="PTHR24339">
    <property type="entry name" value="HOMEOBOX PROTEIN EMX-RELATED"/>
    <property type="match status" value="1"/>
</dbReference>
<evidence type="ECO:0000256" key="5">
    <source>
        <dbReference type="PROSITE-ProRule" id="PRU00108"/>
    </source>
</evidence>